<accession>A0A2A2PFB6</accession>
<dbReference type="GO" id="GO:0016020">
    <property type="term" value="C:membrane"/>
    <property type="evidence" value="ECO:0007669"/>
    <property type="project" value="TreeGrafter"/>
</dbReference>
<feature type="transmembrane region" description="Helical" evidence="1">
    <location>
        <begin position="192"/>
        <end position="209"/>
    </location>
</feature>
<feature type="transmembrane region" description="Helical" evidence="1">
    <location>
        <begin position="162"/>
        <end position="180"/>
    </location>
</feature>
<feature type="transmembrane region" description="Helical" evidence="1">
    <location>
        <begin position="129"/>
        <end position="155"/>
    </location>
</feature>
<dbReference type="PANTHER" id="PTHR23028">
    <property type="entry name" value="ACETYLTRANSFERASE"/>
    <property type="match status" value="1"/>
</dbReference>
<keyword evidence="1" id="KW-0472">Membrane</keyword>
<organism evidence="3 4">
    <name type="scientific">Pseudomonas moraviensis</name>
    <dbReference type="NCBI Taxonomy" id="321662"/>
    <lineage>
        <taxon>Bacteria</taxon>
        <taxon>Pseudomonadati</taxon>
        <taxon>Pseudomonadota</taxon>
        <taxon>Gammaproteobacteria</taxon>
        <taxon>Pseudomonadales</taxon>
        <taxon>Pseudomonadaceae</taxon>
        <taxon>Pseudomonas</taxon>
    </lineage>
</organism>
<feature type="transmembrane region" description="Helical" evidence="1">
    <location>
        <begin position="251"/>
        <end position="271"/>
    </location>
</feature>
<gene>
    <name evidence="3" type="ORF">CKQ80_01100</name>
</gene>
<feature type="transmembrane region" description="Helical" evidence="1">
    <location>
        <begin position="57"/>
        <end position="79"/>
    </location>
</feature>
<keyword evidence="4" id="KW-1185">Reference proteome</keyword>
<name>A0A2A2PFB6_9PSED</name>
<dbReference type="EMBL" id="NRST01000001">
    <property type="protein sequence ID" value="PAW53931.1"/>
    <property type="molecule type" value="Genomic_DNA"/>
</dbReference>
<dbReference type="Pfam" id="PF01757">
    <property type="entry name" value="Acyl_transf_3"/>
    <property type="match status" value="1"/>
</dbReference>
<dbReference type="PANTHER" id="PTHR23028:SF53">
    <property type="entry name" value="ACYL_TRANSF_3 DOMAIN-CONTAINING PROTEIN"/>
    <property type="match status" value="1"/>
</dbReference>
<proteinExistence type="predicted"/>
<evidence type="ECO:0000259" key="2">
    <source>
        <dbReference type="Pfam" id="PF01757"/>
    </source>
</evidence>
<comment type="caution">
    <text evidence="3">The sequence shown here is derived from an EMBL/GenBank/DDBJ whole genome shotgun (WGS) entry which is preliminary data.</text>
</comment>
<dbReference type="GO" id="GO:0000271">
    <property type="term" value="P:polysaccharide biosynthetic process"/>
    <property type="evidence" value="ECO:0007669"/>
    <property type="project" value="TreeGrafter"/>
</dbReference>
<dbReference type="InterPro" id="IPR050879">
    <property type="entry name" value="Acyltransferase_3"/>
</dbReference>
<sequence>MLCAVSIGAEVHVQKEGISFSGAAGIRGLACLLVVVIHSISFFFNGLFKYLNGSGKIGVWLFFVLSAFLLTVKFMRTGFDFRAIAYYLNGRILRIIPLFSIVVFIYYYFGTAGIDTFEDLKAALFFDKAYAHLWTIPVEFKFYFILPLLAGVLIFLRRKFGVGAVLIVSALSIFSHQVLAPYWNTPTNGVTTYWYLPSFLFGCIAAVLFDTTRKWVTPASSAVVGLMCVVLIFMMTGWARNTFFGMPLDGWLQNKFIFLSAILTVFLLAFIEPKGVGASIFESPVFKKAGEWSFSIYLIHWLIVVKLSDLYPGSLLWMLVAIVASIFAGAALYMLVEKPIERFRHSIERASIRRRSETA</sequence>
<feature type="transmembrane region" description="Helical" evidence="1">
    <location>
        <begin position="221"/>
        <end position="239"/>
    </location>
</feature>
<evidence type="ECO:0000256" key="1">
    <source>
        <dbReference type="SAM" id="Phobius"/>
    </source>
</evidence>
<keyword evidence="1" id="KW-0812">Transmembrane</keyword>
<dbReference type="Proteomes" id="UP000217830">
    <property type="component" value="Unassembled WGS sequence"/>
</dbReference>
<keyword evidence="1" id="KW-1133">Transmembrane helix</keyword>
<protein>
    <recommendedName>
        <fullName evidence="2">Acyltransferase 3 domain-containing protein</fullName>
    </recommendedName>
</protein>
<feature type="transmembrane region" description="Helical" evidence="1">
    <location>
        <begin position="91"/>
        <end position="109"/>
    </location>
</feature>
<evidence type="ECO:0000313" key="3">
    <source>
        <dbReference type="EMBL" id="PAW53931.1"/>
    </source>
</evidence>
<feature type="domain" description="Acyltransferase 3" evidence="2">
    <location>
        <begin position="25"/>
        <end position="333"/>
    </location>
</feature>
<evidence type="ECO:0000313" key="4">
    <source>
        <dbReference type="Proteomes" id="UP000217830"/>
    </source>
</evidence>
<feature type="transmembrane region" description="Helical" evidence="1">
    <location>
        <begin position="29"/>
        <end position="51"/>
    </location>
</feature>
<dbReference type="InterPro" id="IPR002656">
    <property type="entry name" value="Acyl_transf_3_dom"/>
</dbReference>
<dbReference type="AlphaFoldDB" id="A0A2A2PFB6"/>
<dbReference type="GO" id="GO:0016747">
    <property type="term" value="F:acyltransferase activity, transferring groups other than amino-acyl groups"/>
    <property type="evidence" value="ECO:0007669"/>
    <property type="project" value="InterPro"/>
</dbReference>
<feature type="transmembrane region" description="Helical" evidence="1">
    <location>
        <begin position="292"/>
        <end position="308"/>
    </location>
</feature>
<reference evidence="3 4" key="1">
    <citation type="submission" date="2017-08" db="EMBL/GenBank/DDBJ databases">
        <title>Draft Genome Sequence of Pseudomonas moraviensis TYU6, isolated from Taxus cuspidata by using PacBio Single-Molecule Real-Time Technology.</title>
        <authorList>
            <person name="Baek K.-H."/>
            <person name="Mishra A.K."/>
        </authorList>
    </citation>
    <scope>NUCLEOTIDE SEQUENCE [LARGE SCALE GENOMIC DNA]</scope>
    <source>
        <strain evidence="3 4">TYU6</strain>
    </source>
</reference>
<feature type="transmembrane region" description="Helical" evidence="1">
    <location>
        <begin position="314"/>
        <end position="336"/>
    </location>
</feature>